<evidence type="ECO:0000256" key="3">
    <source>
        <dbReference type="ARBA" id="ARBA00023125"/>
    </source>
</evidence>
<evidence type="ECO:0000313" key="5">
    <source>
        <dbReference type="EMBL" id="SDD89711.1"/>
    </source>
</evidence>
<dbReference type="GO" id="GO:0006310">
    <property type="term" value="P:DNA recombination"/>
    <property type="evidence" value="ECO:0007669"/>
    <property type="project" value="UniProtKB-KW"/>
</dbReference>
<dbReference type="Pfam" id="PF00589">
    <property type="entry name" value="Phage_integrase"/>
    <property type="match status" value="1"/>
</dbReference>
<dbReference type="PANTHER" id="PTHR30349">
    <property type="entry name" value="PHAGE INTEGRASE-RELATED"/>
    <property type="match status" value="1"/>
</dbReference>
<reference evidence="5 6" key="1">
    <citation type="submission" date="2016-10" db="EMBL/GenBank/DDBJ databases">
        <authorList>
            <person name="de Groot N.N."/>
        </authorList>
    </citation>
    <scope>NUCLEOTIDE SEQUENCE [LARGE SCALE GENOMIC DNA]</scope>
    <source>
        <strain evidence="5 6">CGMCC 4.6858</strain>
    </source>
</reference>
<dbReference type="STRING" id="1045774.SAMN05421872_11247"/>
<dbReference type="PROSITE" id="PS51898">
    <property type="entry name" value="TYR_RECOMBINASE"/>
    <property type="match status" value="1"/>
</dbReference>
<dbReference type="InterPro" id="IPR011010">
    <property type="entry name" value="DNA_brk_join_enz"/>
</dbReference>
<comment type="similarity">
    <text evidence="1">Belongs to the 'phage' integrase family.</text>
</comment>
<dbReference type="Proteomes" id="UP000199034">
    <property type="component" value="Unassembled WGS sequence"/>
</dbReference>
<dbReference type="Gene3D" id="1.10.443.10">
    <property type="entry name" value="Intergrase catalytic core"/>
    <property type="match status" value="1"/>
</dbReference>
<evidence type="ECO:0000313" key="6">
    <source>
        <dbReference type="Proteomes" id="UP000199034"/>
    </source>
</evidence>
<dbReference type="RefSeq" id="WP_211753099.1">
    <property type="nucleotide sequence ID" value="NZ_FMZM01000012.1"/>
</dbReference>
<dbReference type="Pfam" id="PF14659">
    <property type="entry name" value="Phage_int_SAM_3"/>
    <property type="match status" value="1"/>
</dbReference>
<gene>
    <name evidence="5" type="ORF">SAMN05421872_11247</name>
</gene>
<dbReference type="Gene3D" id="1.10.150.130">
    <property type="match status" value="1"/>
</dbReference>
<evidence type="ECO:0000256" key="2">
    <source>
        <dbReference type="ARBA" id="ARBA00022908"/>
    </source>
</evidence>
<keyword evidence="2" id="KW-0229">DNA integration</keyword>
<dbReference type="InterPro" id="IPR004107">
    <property type="entry name" value="Integrase_SAM-like_N"/>
</dbReference>
<dbReference type="InterPro" id="IPR050090">
    <property type="entry name" value="Tyrosine_recombinase_XerCD"/>
</dbReference>
<dbReference type="PANTHER" id="PTHR30349:SF64">
    <property type="entry name" value="PROPHAGE INTEGRASE INTD-RELATED"/>
    <property type="match status" value="1"/>
</dbReference>
<dbReference type="PROSITE" id="PS51900">
    <property type="entry name" value="CB"/>
    <property type="match status" value="1"/>
</dbReference>
<keyword evidence="4" id="KW-0233">DNA recombination</keyword>
<dbReference type="GO" id="GO:0015074">
    <property type="term" value="P:DNA integration"/>
    <property type="evidence" value="ECO:0007669"/>
    <property type="project" value="UniProtKB-KW"/>
</dbReference>
<dbReference type="InterPro" id="IPR010998">
    <property type="entry name" value="Integrase_recombinase_N"/>
</dbReference>
<evidence type="ECO:0000256" key="1">
    <source>
        <dbReference type="ARBA" id="ARBA00008857"/>
    </source>
</evidence>
<dbReference type="InterPro" id="IPR002104">
    <property type="entry name" value="Integrase_catalytic"/>
</dbReference>
<name>A0A1G6YHF6_9ACTN</name>
<dbReference type="InterPro" id="IPR013762">
    <property type="entry name" value="Integrase-like_cat_sf"/>
</dbReference>
<sequence length="381" mass="42165">MPEKRSFGQMTKLPSGRIRARYLGPDGVRHSAPYTFETKADAEAWLVDERRLLATGAWQPPKVRAKAASTKLTFEVYAESWLRDRPLKPLSRQHYGQLLNRYLYPTFGHLGLKEITPDSVRAWYALTGTNTPTIRAHAYGLMRTILGTAERDELIPRNPCYIRGAGNATRVRKVKPLTLAELETLVAEMPEQRQLMTLLAAWCAMRFGELAELRRKDIALSDQIVRVRRAVVRVGGEHIVQTPKSAAGIRDIAIPPHLMPLVREHLKKHVGTGKDALLFPGGEDGGHLNPSTLYGKGPGKRSKGYGFYGARAAAGREDLRWHDLRHTGAVLAAQTGATLAELMGRLGHSTPGAALRYQHAAQGRDMEIAKRLSALIQPATS</sequence>
<dbReference type="AlphaFoldDB" id="A0A1G6YHF6"/>
<dbReference type="InterPro" id="IPR058717">
    <property type="entry name" value="Phage_L5_Integrase_N"/>
</dbReference>
<dbReference type="EMBL" id="FMZM01000012">
    <property type="protein sequence ID" value="SDD89711.1"/>
    <property type="molecule type" value="Genomic_DNA"/>
</dbReference>
<keyword evidence="6" id="KW-1185">Reference proteome</keyword>
<protein>
    <submittedName>
        <fullName evidence="5">Site-specific recombinase XerD</fullName>
    </submittedName>
</protein>
<accession>A0A1G6YHF6</accession>
<dbReference type="InterPro" id="IPR044068">
    <property type="entry name" value="CB"/>
</dbReference>
<evidence type="ECO:0000256" key="4">
    <source>
        <dbReference type="ARBA" id="ARBA00023172"/>
    </source>
</evidence>
<keyword evidence="3" id="KW-0238">DNA-binding</keyword>
<dbReference type="SUPFAM" id="SSF56349">
    <property type="entry name" value="DNA breaking-rejoining enzymes"/>
    <property type="match status" value="1"/>
</dbReference>
<organism evidence="5 6">
    <name type="scientific">Nocardioides lianchengensis</name>
    <dbReference type="NCBI Taxonomy" id="1045774"/>
    <lineage>
        <taxon>Bacteria</taxon>
        <taxon>Bacillati</taxon>
        <taxon>Actinomycetota</taxon>
        <taxon>Actinomycetes</taxon>
        <taxon>Propionibacteriales</taxon>
        <taxon>Nocardioidaceae</taxon>
        <taxon>Nocardioides</taxon>
    </lineage>
</organism>
<dbReference type="GO" id="GO:0003677">
    <property type="term" value="F:DNA binding"/>
    <property type="evidence" value="ECO:0007669"/>
    <property type="project" value="UniProtKB-UniRule"/>
</dbReference>
<dbReference type="CDD" id="cd00397">
    <property type="entry name" value="DNA_BRE_C"/>
    <property type="match status" value="1"/>
</dbReference>
<dbReference type="Pfam" id="PF26003">
    <property type="entry name" value="Integrase_N_phage"/>
    <property type="match status" value="1"/>
</dbReference>
<proteinExistence type="inferred from homology"/>